<dbReference type="InterPro" id="IPR050624">
    <property type="entry name" value="HTH-type_Tx_Regulator"/>
</dbReference>
<evidence type="ECO:0000256" key="2">
    <source>
        <dbReference type="PROSITE-ProRule" id="PRU00335"/>
    </source>
</evidence>
<evidence type="ECO:0000313" key="5">
    <source>
        <dbReference type="Proteomes" id="UP000532194"/>
    </source>
</evidence>
<dbReference type="InterPro" id="IPR001647">
    <property type="entry name" value="HTH_TetR"/>
</dbReference>
<dbReference type="PANTHER" id="PTHR43479:SF11">
    <property type="entry name" value="ACREF_ENVCD OPERON REPRESSOR-RELATED"/>
    <property type="match status" value="1"/>
</dbReference>
<sequence length="188" mass="21552">MVNVKNNARFLATDQRIEVAALALMDDSDAARSISVAAVCRKAGINRSTFYEHFIDLDDMFAAMQEYLNAELAEQFQRADMHEPLSENSLRIYLSHIRQHRYFYRITLKHSHRLPLDLGGEELWKQRIRPAGERIGITSDNELVYFRDALLSSFSAVLQRWIANDCADDIERITLIVANIIPLGIAEI</sequence>
<evidence type="ECO:0000256" key="1">
    <source>
        <dbReference type="ARBA" id="ARBA00023125"/>
    </source>
</evidence>
<dbReference type="SUPFAM" id="SSF46689">
    <property type="entry name" value="Homeodomain-like"/>
    <property type="match status" value="1"/>
</dbReference>
<dbReference type="Proteomes" id="UP000532194">
    <property type="component" value="Unassembled WGS sequence"/>
</dbReference>
<protein>
    <submittedName>
        <fullName evidence="4">Transcriptional regulator, TetR family</fullName>
    </submittedName>
</protein>
<gene>
    <name evidence="4" type="ORF">G1C95_1578</name>
</gene>
<dbReference type="AlphaFoldDB" id="A0A7Y0ES94"/>
<reference evidence="4 5" key="1">
    <citation type="submission" date="2020-02" db="EMBL/GenBank/DDBJ databases">
        <title>Characterization of phylogenetic diversity of novel bifidobacterial species isolated in Czech ZOOs.</title>
        <authorList>
            <person name="Lugli G.A."/>
            <person name="Vera N.B."/>
            <person name="Ventura M."/>
        </authorList>
    </citation>
    <scope>NUCLEOTIDE SEQUENCE [LARGE SCALE GENOMIC DNA]</scope>
    <source>
        <strain evidence="4 5">DSM 109957</strain>
    </source>
</reference>
<keyword evidence="5" id="KW-1185">Reference proteome</keyword>
<comment type="caution">
    <text evidence="4">The sequence shown here is derived from an EMBL/GenBank/DDBJ whole genome shotgun (WGS) entry which is preliminary data.</text>
</comment>
<keyword evidence="1 2" id="KW-0238">DNA-binding</keyword>
<dbReference type="EMBL" id="JAAIII010000004">
    <property type="protein sequence ID" value="NMM94391.1"/>
    <property type="molecule type" value="Genomic_DNA"/>
</dbReference>
<feature type="DNA-binding region" description="H-T-H motif" evidence="2">
    <location>
        <begin position="35"/>
        <end position="54"/>
    </location>
</feature>
<accession>A0A7Y0ES94</accession>
<feature type="domain" description="HTH tetR-type" evidence="3">
    <location>
        <begin position="11"/>
        <end position="72"/>
    </location>
</feature>
<proteinExistence type="predicted"/>
<dbReference type="RefSeq" id="WP_169172409.1">
    <property type="nucleotide sequence ID" value="NZ_JAAIII010000004.1"/>
</dbReference>
<name>A0A7Y0ES94_9BIFI</name>
<organism evidence="4 5">
    <name type="scientific">Bifidobacterium oedipodis</name>
    <dbReference type="NCBI Taxonomy" id="2675322"/>
    <lineage>
        <taxon>Bacteria</taxon>
        <taxon>Bacillati</taxon>
        <taxon>Actinomycetota</taxon>
        <taxon>Actinomycetes</taxon>
        <taxon>Bifidobacteriales</taxon>
        <taxon>Bifidobacteriaceae</taxon>
        <taxon>Bifidobacterium</taxon>
    </lineage>
</organism>
<dbReference type="PANTHER" id="PTHR43479">
    <property type="entry name" value="ACREF/ENVCD OPERON REPRESSOR-RELATED"/>
    <property type="match status" value="1"/>
</dbReference>
<dbReference type="GO" id="GO:0003677">
    <property type="term" value="F:DNA binding"/>
    <property type="evidence" value="ECO:0007669"/>
    <property type="project" value="UniProtKB-UniRule"/>
</dbReference>
<dbReference type="InterPro" id="IPR009057">
    <property type="entry name" value="Homeodomain-like_sf"/>
</dbReference>
<evidence type="ECO:0000259" key="3">
    <source>
        <dbReference type="PROSITE" id="PS50977"/>
    </source>
</evidence>
<dbReference type="PROSITE" id="PS50977">
    <property type="entry name" value="HTH_TETR_2"/>
    <property type="match status" value="1"/>
</dbReference>
<dbReference type="Gene3D" id="1.10.357.10">
    <property type="entry name" value="Tetracycline Repressor, domain 2"/>
    <property type="match status" value="1"/>
</dbReference>
<evidence type="ECO:0000313" key="4">
    <source>
        <dbReference type="EMBL" id="NMM94391.1"/>
    </source>
</evidence>